<reference evidence="2" key="1">
    <citation type="submission" date="2007-07" db="EMBL/GenBank/DDBJ databases">
        <title>PCAP assembly of the Caenorhabditis remanei genome.</title>
        <authorList>
            <consortium name="The Caenorhabditis remanei Sequencing Consortium"/>
            <person name="Wilson R.K."/>
        </authorList>
    </citation>
    <scope>NUCLEOTIDE SEQUENCE [LARGE SCALE GENOMIC DNA]</scope>
    <source>
        <strain evidence="2">PB4641</strain>
    </source>
</reference>
<gene>
    <name evidence="2" type="ORF">CRE_19971</name>
</gene>
<protein>
    <submittedName>
        <fullName evidence="2">Uncharacterized protein</fullName>
    </submittedName>
</protein>
<proteinExistence type="predicted"/>
<sequence>MNENPNPIKVPPPAPSSVSQRVHLYYSPPPSPQPQQPRGNLSPKAVLAPQVAESDEVMDDFTSGNQEELDEPPRAVSPLYNVDSSSTSSNTGVEPKQLAAGERAATRRRRVA</sequence>
<feature type="region of interest" description="Disordered" evidence="1">
    <location>
        <begin position="1"/>
        <end position="112"/>
    </location>
</feature>
<dbReference type="Proteomes" id="UP000008281">
    <property type="component" value="Unassembled WGS sequence"/>
</dbReference>
<dbReference type="HOGENOM" id="CLU_2148178_0_0_1"/>
<keyword evidence="3" id="KW-1185">Reference proteome</keyword>
<evidence type="ECO:0000313" key="2">
    <source>
        <dbReference type="EMBL" id="EFO89448.1"/>
    </source>
</evidence>
<organism evidence="3">
    <name type="scientific">Caenorhabditis remanei</name>
    <name type="common">Caenorhabditis vulgaris</name>
    <dbReference type="NCBI Taxonomy" id="31234"/>
    <lineage>
        <taxon>Eukaryota</taxon>
        <taxon>Metazoa</taxon>
        <taxon>Ecdysozoa</taxon>
        <taxon>Nematoda</taxon>
        <taxon>Chromadorea</taxon>
        <taxon>Rhabditida</taxon>
        <taxon>Rhabditina</taxon>
        <taxon>Rhabditomorpha</taxon>
        <taxon>Rhabditoidea</taxon>
        <taxon>Rhabditidae</taxon>
        <taxon>Peloderinae</taxon>
        <taxon>Caenorhabditis</taxon>
    </lineage>
</organism>
<dbReference type="EMBL" id="DS268556">
    <property type="protein sequence ID" value="EFO89448.1"/>
    <property type="molecule type" value="Genomic_DNA"/>
</dbReference>
<feature type="compositionally biased region" description="Polar residues" evidence="1">
    <location>
        <begin position="82"/>
        <end position="92"/>
    </location>
</feature>
<evidence type="ECO:0000256" key="1">
    <source>
        <dbReference type="SAM" id="MobiDB-lite"/>
    </source>
</evidence>
<evidence type="ECO:0000313" key="3">
    <source>
        <dbReference type="Proteomes" id="UP000008281"/>
    </source>
</evidence>
<accession>E3N8F9</accession>
<dbReference type="AlphaFoldDB" id="E3N8F9"/>
<name>E3N8F9_CAERE</name>